<evidence type="ECO:0000313" key="1">
    <source>
        <dbReference type="EMBL" id="QGA64998.1"/>
    </source>
</evidence>
<dbReference type="Gene3D" id="3.40.30.10">
    <property type="entry name" value="Glutaredoxin"/>
    <property type="match status" value="1"/>
</dbReference>
<accession>A0A5Q0TD13</accession>
<gene>
    <name evidence="1" type="ORF">GFB47_05965</name>
</gene>
<protein>
    <submittedName>
        <fullName evidence="1">Glutaredoxin family protein</fullName>
    </submittedName>
</protein>
<keyword evidence="2" id="KW-1185">Reference proteome</keyword>
<dbReference type="RefSeq" id="WP_153447148.1">
    <property type="nucleotide sequence ID" value="NZ_CP045699.1"/>
</dbReference>
<name>A0A5Q0TD13_9VIBR</name>
<dbReference type="Proteomes" id="UP000348942">
    <property type="component" value="Chromosome 1"/>
</dbReference>
<dbReference type="InterPro" id="IPR008554">
    <property type="entry name" value="Glutaredoxin-like"/>
</dbReference>
<organism evidence="1 2">
    <name type="scientific">Vibrio algicola</name>
    <dbReference type="NCBI Taxonomy" id="2662262"/>
    <lineage>
        <taxon>Bacteria</taxon>
        <taxon>Pseudomonadati</taxon>
        <taxon>Pseudomonadota</taxon>
        <taxon>Gammaproteobacteria</taxon>
        <taxon>Vibrionales</taxon>
        <taxon>Vibrionaceae</taxon>
        <taxon>Vibrio</taxon>
    </lineage>
</organism>
<dbReference type="InterPro" id="IPR036249">
    <property type="entry name" value="Thioredoxin-like_sf"/>
</dbReference>
<dbReference type="AlphaFoldDB" id="A0A5Q0TD13"/>
<proteinExistence type="predicted"/>
<reference evidence="1 2" key="1">
    <citation type="submission" date="2019-10" db="EMBL/GenBank/DDBJ databases">
        <title>Vibrio sp. nov., isolated from Coralline algae surface.</title>
        <authorList>
            <person name="Geng Y."/>
            <person name="Zhang X."/>
        </authorList>
    </citation>
    <scope>NUCLEOTIDE SEQUENCE [LARGE SCALE GENOMIC DNA]</scope>
    <source>
        <strain evidence="1 2">SM1977</strain>
    </source>
</reference>
<dbReference type="SUPFAM" id="SSF52833">
    <property type="entry name" value="Thioredoxin-like"/>
    <property type="match status" value="1"/>
</dbReference>
<dbReference type="EMBL" id="CP045699">
    <property type="protein sequence ID" value="QGA64998.1"/>
    <property type="molecule type" value="Genomic_DNA"/>
</dbReference>
<evidence type="ECO:0000313" key="2">
    <source>
        <dbReference type="Proteomes" id="UP000348942"/>
    </source>
</evidence>
<sequence length="111" mass="12606">MLTLYSTSGCHLCEMAFKQLQQLNLTDNVRVVDIAFDDDLFARYGVTIPVLTINLATDLEAVLETNVDTINPDTMNQNSASQATQVNELFWPFNIEELQVWLKQNGINYHP</sequence>
<dbReference type="Pfam" id="PF05768">
    <property type="entry name" value="Glrx-like"/>
    <property type="match status" value="1"/>
</dbReference>